<evidence type="ECO:0000313" key="3">
    <source>
        <dbReference type="Proteomes" id="UP001500582"/>
    </source>
</evidence>
<evidence type="ECO:0000313" key="2">
    <source>
        <dbReference type="EMBL" id="GAA4324024.1"/>
    </source>
</evidence>
<feature type="transmembrane region" description="Helical" evidence="1">
    <location>
        <begin position="29"/>
        <end position="46"/>
    </location>
</feature>
<keyword evidence="1" id="KW-0812">Transmembrane</keyword>
<name>A0ABP8GGQ6_9SPHI</name>
<comment type="caution">
    <text evidence="2">The sequence shown here is derived from an EMBL/GenBank/DDBJ whole genome shotgun (WGS) entry which is preliminary data.</text>
</comment>
<feature type="transmembrane region" description="Helical" evidence="1">
    <location>
        <begin position="145"/>
        <end position="164"/>
    </location>
</feature>
<reference evidence="3" key="1">
    <citation type="journal article" date="2019" name="Int. J. Syst. Evol. Microbiol.">
        <title>The Global Catalogue of Microorganisms (GCM) 10K type strain sequencing project: providing services to taxonomists for standard genome sequencing and annotation.</title>
        <authorList>
            <consortium name="The Broad Institute Genomics Platform"/>
            <consortium name="The Broad Institute Genome Sequencing Center for Infectious Disease"/>
            <person name="Wu L."/>
            <person name="Ma J."/>
        </authorList>
    </citation>
    <scope>NUCLEOTIDE SEQUENCE [LARGE SCALE GENOMIC DNA]</scope>
    <source>
        <strain evidence="3">JCM 17705</strain>
    </source>
</reference>
<keyword evidence="1" id="KW-1133">Transmembrane helix</keyword>
<protein>
    <submittedName>
        <fullName evidence="2">Uncharacterized protein</fullName>
    </submittedName>
</protein>
<organism evidence="2 3">
    <name type="scientific">Mucilaginibacter gynuensis</name>
    <dbReference type="NCBI Taxonomy" id="1302236"/>
    <lineage>
        <taxon>Bacteria</taxon>
        <taxon>Pseudomonadati</taxon>
        <taxon>Bacteroidota</taxon>
        <taxon>Sphingobacteriia</taxon>
        <taxon>Sphingobacteriales</taxon>
        <taxon>Sphingobacteriaceae</taxon>
        <taxon>Mucilaginibacter</taxon>
    </lineage>
</organism>
<keyword evidence="1" id="KW-0472">Membrane</keyword>
<keyword evidence="3" id="KW-1185">Reference proteome</keyword>
<evidence type="ECO:0000256" key="1">
    <source>
        <dbReference type="SAM" id="Phobius"/>
    </source>
</evidence>
<gene>
    <name evidence="2" type="ORF">GCM10023149_25370</name>
</gene>
<dbReference type="Proteomes" id="UP001500582">
    <property type="component" value="Unassembled WGS sequence"/>
</dbReference>
<feature type="transmembrane region" description="Helical" evidence="1">
    <location>
        <begin position="100"/>
        <end position="125"/>
    </location>
</feature>
<accession>A0ABP8GGQ6</accession>
<feature type="transmembrane region" description="Helical" evidence="1">
    <location>
        <begin position="66"/>
        <end position="88"/>
    </location>
</feature>
<proteinExistence type="predicted"/>
<sequence>MFRHVDIPEICNVIKTNAMNLQQTSVNRYIINWFLMVITSFTWLRVFPIPVSLLTGIPVLQSDLYLQLMTSLAFANIIATMSILVHVYTCRNLAFLKTPALILLIEIILNPQLLIVLIAVVSGFVDSSYSWNKIEKRTLVSQYHNVIVLLIAGIAVTNSFILLAKVTTGPWISKVLQWRRKQDHLITMKLATLPPELRNAPGLDRVTTAHEISGGVSKSSQINTLYPADTWGRAEESPTLDKWKFTYNDELIFYFGYCICLPEHYQDYVGPPD</sequence>
<dbReference type="EMBL" id="BAABFT010000005">
    <property type="protein sequence ID" value="GAA4324024.1"/>
    <property type="molecule type" value="Genomic_DNA"/>
</dbReference>